<proteinExistence type="predicted"/>
<comment type="caution">
    <text evidence="1">The sequence shown here is derived from an EMBL/GenBank/DDBJ whole genome shotgun (WGS) entry which is preliminary data.</text>
</comment>
<sequence length="104" mass="11787">METHIHYFETILNDNHIEQTSHEGRQSSSCWFLGIRILFMAFECQGGSHVSESPSAFVVDSLGERVNSKVRISDPAENCGVEHLESKVFDLETNVFVRTMDDIP</sequence>
<organism evidence="1 2">
    <name type="scientific">Eucalyptus globulus</name>
    <name type="common">Tasmanian blue gum</name>
    <dbReference type="NCBI Taxonomy" id="34317"/>
    <lineage>
        <taxon>Eukaryota</taxon>
        <taxon>Viridiplantae</taxon>
        <taxon>Streptophyta</taxon>
        <taxon>Embryophyta</taxon>
        <taxon>Tracheophyta</taxon>
        <taxon>Spermatophyta</taxon>
        <taxon>Magnoliopsida</taxon>
        <taxon>eudicotyledons</taxon>
        <taxon>Gunneridae</taxon>
        <taxon>Pentapetalae</taxon>
        <taxon>rosids</taxon>
        <taxon>malvids</taxon>
        <taxon>Myrtales</taxon>
        <taxon>Myrtaceae</taxon>
        <taxon>Myrtoideae</taxon>
        <taxon>Eucalypteae</taxon>
        <taxon>Eucalyptus</taxon>
    </lineage>
</organism>
<dbReference type="Proteomes" id="UP001634007">
    <property type="component" value="Unassembled WGS sequence"/>
</dbReference>
<dbReference type="EMBL" id="JBJKBG010000011">
    <property type="protein sequence ID" value="KAL3715660.1"/>
    <property type="molecule type" value="Genomic_DNA"/>
</dbReference>
<name>A0ABD3IL32_EUCGL</name>
<gene>
    <name evidence="1" type="ORF">ACJRO7_007401</name>
</gene>
<dbReference type="AlphaFoldDB" id="A0ABD3IL32"/>
<keyword evidence="2" id="KW-1185">Reference proteome</keyword>
<evidence type="ECO:0000313" key="2">
    <source>
        <dbReference type="Proteomes" id="UP001634007"/>
    </source>
</evidence>
<accession>A0ABD3IL32</accession>
<evidence type="ECO:0000313" key="1">
    <source>
        <dbReference type="EMBL" id="KAL3715660.1"/>
    </source>
</evidence>
<reference evidence="1 2" key="1">
    <citation type="submission" date="2024-11" db="EMBL/GenBank/DDBJ databases">
        <title>Chromosome-level genome assembly of Eucalyptus globulus Labill. provides insights into its genome evolution.</title>
        <authorList>
            <person name="Li X."/>
        </authorList>
    </citation>
    <scope>NUCLEOTIDE SEQUENCE [LARGE SCALE GENOMIC DNA]</scope>
    <source>
        <strain evidence="1">CL2024</strain>
        <tissue evidence="1">Fresh tender leaves</tissue>
    </source>
</reference>
<protein>
    <submittedName>
        <fullName evidence="1">Uncharacterized protein</fullName>
    </submittedName>
</protein>